<evidence type="ECO:0000256" key="2">
    <source>
        <dbReference type="SAM" id="Phobius"/>
    </source>
</evidence>
<evidence type="ECO:0000256" key="3">
    <source>
        <dbReference type="SAM" id="SignalP"/>
    </source>
</evidence>
<evidence type="ECO:0000313" key="4">
    <source>
        <dbReference type="EMBL" id="KAH8040320.1"/>
    </source>
</evidence>
<comment type="caution">
    <text evidence="4">The sequence shown here is derived from an EMBL/GenBank/DDBJ whole genome shotgun (WGS) entry which is preliminary data.</text>
</comment>
<protein>
    <recommendedName>
        <fullName evidence="6">Transmembrane protein</fullName>
    </recommendedName>
</protein>
<gene>
    <name evidence="4" type="ORF">HPB51_010100</name>
</gene>
<reference evidence="4" key="2">
    <citation type="submission" date="2021-09" db="EMBL/GenBank/DDBJ databases">
        <authorList>
            <person name="Jia N."/>
            <person name="Wang J."/>
            <person name="Shi W."/>
            <person name="Du L."/>
            <person name="Sun Y."/>
            <person name="Zhan W."/>
            <person name="Jiang J."/>
            <person name="Wang Q."/>
            <person name="Zhang B."/>
            <person name="Ji P."/>
            <person name="Sakyi L.B."/>
            <person name="Cui X."/>
            <person name="Yuan T."/>
            <person name="Jiang B."/>
            <person name="Yang W."/>
            <person name="Lam T.T.-Y."/>
            <person name="Chang Q."/>
            <person name="Ding S."/>
            <person name="Wang X."/>
            <person name="Zhu J."/>
            <person name="Ruan X."/>
            <person name="Zhao L."/>
            <person name="Wei J."/>
            <person name="Que T."/>
            <person name="Du C."/>
            <person name="Cheng J."/>
            <person name="Dai P."/>
            <person name="Han X."/>
            <person name="Huang E."/>
            <person name="Gao Y."/>
            <person name="Liu J."/>
            <person name="Shao H."/>
            <person name="Ye R."/>
            <person name="Li L."/>
            <person name="Wei W."/>
            <person name="Wang X."/>
            <person name="Wang C."/>
            <person name="Huo Q."/>
            <person name="Li W."/>
            <person name="Guo W."/>
            <person name="Chen H."/>
            <person name="Chen S."/>
            <person name="Zhou L."/>
            <person name="Zhou L."/>
            <person name="Ni X."/>
            <person name="Tian J."/>
            <person name="Zhou Y."/>
            <person name="Sheng Y."/>
            <person name="Liu T."/>
            <person name="Pan Y."/>
            <person name="Xia L."/>
            <person name="Li J."/>
            <person name="Zhao F."/>
            <person name="Cao W."/>
        </authorList>
    </citation>
    <scope>NUCLEOTIDE SEQUENCE</scope>
    <source>
        <strain evidence="4">Rmic-2018</strain>
        <tissue evidence="4">Larvae</tissue>
    </source>
</reference>
<dbReference type="AlphaFoldDB" id="A0A9J6F2F4"/>
<proteinExistence type="predicted"/>
<feature type="region of interest" description="Disordered" evidence="1">
    <location>
        <begin position="188"/>
        <end position="235"/>
    </location>
</feature>
<evidence type="ECO:0008006" key="6">
    <source>
        <dbReference type="Google" id="ProtNLM"/>
    </source>
</evidence>
<keyword evidence="2" id="KW-0472">Membrane</keyword>
<name>A0A9J6F2F4_RHIMP</name>
<evidence type="ECO:0000256" key="1">
    <source>
        <dbReference type="SAM" id="MobiDB-lite"/>
    </source>
</evidence>
<keyword evidence="2" id="KW-1133">Transmembrane helix</keyword>
<dbReference type="Proteomes" id="UP000821866">
    <property type="component" value="Chromosome 1"/>
</dbReference>
<sequence>MTWGARTLVRAATVDLLLQLATWSAVSAAALKPWVIMKFINATAVTVAAKPRQVSSDSEILIEHVDDGDAAVLMPLLVDLLVLGAITFLVLLLLACILLSRLIESRSRTERDKQSQVFTYVDLSNAECSWLEQGTDGGKQNQQHAPRFAVQFQRASNVDVNDENVRREHHGIPLPAPRRSRMATMAMPSRESDAAEEVKQVRRAQMGESDVNPTSESAKRSIGSPLRVTDASDVR</sequence>
<reference evidence="4" key="1">
    <citation type="journal article" date="2020" name="Cell">
        <title>Large-Scale Comparative Analyses of Tick Genomes Elucidate Their Genetic Diversity and Vector Capacities.</title>
        <authorList>
            <consortium name="Tick Genome and Microbiome Consortium (TIGMIC)"/>
            <person name="Jia N."/>
            <person name="Wang J."/>
            <person name="Shi W."/>
            <person name="Du L."/>
            <person name="Sun Y."/>
            <person name="Zhan W."/>
            <person name="Jiang J.F."/>
            <person name="Wang Q."/>
            <person name="Zhang B."/>
            <person name="Ji P."/>
            <person name="Bell-Sakyi L."/>
            <person name="Cui X.M."/>
            <person name="Yuan T.T."/>
            <person name="Jiang B.G."/>
            <person name="Yang W.F."/>
            <person name="Lam T.T."/>
            <person name="Chang Q.C."/>
            <person name="Ding S.J."/>
            <person name="Wang X.J."/>
            <person name="Zhu J.G."/>
            <person name="Ruan X.D."/>
            <person name="Zhao L."/>
            <person name="Wei J.T."/>
            <person name="Ye R.Z."/>
            <person name="Que T.C."/>
            <person name="Du C.H."/>
            <person name="Zhou Y.H."/>
            <person name="Cheng J.X."/>
            <person name="Dai P.F."/>
            <person name="Guo W.B."/>
            <person name="Han X.H."/>
            <person name="Huang E.J."/>
            <person name="Li L.F."/>
            <person name="Wei W."/>
            <person name="Gao Y.C."/>
            <person name="Liu J.Z."/>
            <person name="Shao H.Z."/>
            <person name="Wang X."/>
            <person name="Wang C.C."/>
            <person name="Yang T.C."/>
            <person name="Huo Q.B."/>
            <person name="Li W."/>
            <person name="Chen H.Y."/>
            <person name="Chen S.E."/>
            <person name="Zhou L.G."/>
            <person name="Ni X.B."/>
            <person name="Tian J.H."/>
            <person name="Sheng Y."/>
            <person name="Liu T."/>
            <person name="Pan Y.S."/>
            <person name="Xia L.Y."/>
            <person name="Li J."/>
            <person name="Zhao F."/>
            <person name="Cao W.C."/>
        </authorList>
    </citation>
    <scope>NUCLEOTIDE SEQUENCE</scope>
    <source>
        <strain evidence="4">Rmic-2018</strain>
    </source>
</reference>
<feature type="compositionally biased region" description="Basic and acidic residues" evidence="1">
    <location>
        <begin position="190"/>
        <end position="200"/>
    </location>
</feature>
<keyword evidence="2" id="KW-0812">Transmembrane</keyword>
<feature type="chain" id="PRO_5039919370" description="Transmembrane protein" evidence="3">
    <location>
        <begin position="29"/>
        <end position="235"/>
    </location>
</feature>
<keyword evidence="5" id="KW-1185">Reference proteome</keyword>
<evidence type="ECO:0000313" key="5">
    <source>
        <dbReference type="Proteomes" id="UP000821866"/>
    </source>
</evidence>
<feature type="signal peptide" evidence="3">
    <location>
        <begin position="1"/>
        <end position="28"/>
    </location>
</feature>
<organism evidence="4 5">
    <name type="scientific">Rhipicephalus microplus</name>
    <name type="common">Cattle tick</name>
    <name type="synonym">Boophilus microplus</name>
    <dbReference type="NCBI Taxonomy" id="6941"/>
    <lineage>
        <taxon>Eukaryota</taxon>
        <taxon>Metazoa</taxon>
        <taxon>Ecdysozoa</taxon>
        <taxon>Arthropoda</taxon>
        <taxon>Chelicerata</taxon>
        <taxon>Arachnida</taxon>
        <taxon>Acari</taxon>
        <taxon>Parasitiformes</taxon>
        <taxon>Ixodida</taxon>
        <taxon>Ixodoidea</taxon>
        <taxon>Ixodidae</taxon>
        <taxon>Rhipicephalinae</taxon>
        <taxon>Rhipicephalus</taxon>
        <taxon>Boophilus</taxon>
    </lineage>
</organism>
<accession>A0A9J6F2F4</accession>
<dbReference type="EMBL" id="JABSTU010000001">
    <property type="protein sequence ID" value="KAH8040320.1"/>
    <property type="molecule type" value="Genomic_DNA"/>
</dbReference>
<feature type="transmembrane region" description="Helical" evidence="2">
    <location>
        <begin position="80"/>
        <end position="103"/>
    </location>
</feature>
<keyword evidence="3" id="KW-0732">Signal</keyword>